<feature type="transmembrane region" description="Helical" evidence="1">
    <location>
        <begin position="83"/>
        <end position="101"/>
    </location>
</feature>
<dbReference type="Proteomes" id="UP000242656">
    <property type="component" value="Unassembled WGS sequence"/>
</dbReference>
<evidence type="ECO:0000313" key="3">
    <source>
        <dbReference type="EMBL" id="PFK31779.1"/>
    </source>
</evidence>
<feature type="transmembrane region" description="Helical" evidence="1">
    <location>
        <begin position="184"/>
        <end position="205"/>
    </location>
</feature>
<protein>
    <submittedName>
        <fullName evidence="3">Phosphoesterase</fullName>
    </submittedName>
</protein>
<dbReference type="RefSeq" id="WP_098492319.1">
    <property type="nucleotide sequence ID" value="NZ_NUWN01000092.1"/>
</dbReference>
<dbReference type="Pfam" id="PF01569">
    <property type="entry name" value="PAP2"/>
    <property type="match status" value="1"/>
</dbReference>
<comment type="caution">
    <text evidence="3">The sequence shown here is derived from an EMBL/GenBank/DDBJ whole genome shotgun (WGS) entry which is preliminary data.</text>
</comment>
<dbReference type="SUPFAM" id="SSF48317">
    <property type="entry name" value="Acid phosphatase/Vanadium-dependent haloperoxidase"/>
    <property type="match status" value="1"/>
</dbReference>
<keyword evidence="1" id="KW-0472">Membrane</keyword>
<feature type="domain" description="Phosphatidic acid phosphatase type 2/haloperoxidase" evidence="2">
    <location>
        <begin position="85"/>
        <end position="199"/>
    </location>
</feature>
<dbReference type="InterPro" id="IPR000326">
    <property type="entry name" value="PAP2/HPO"/>
</dbReference>
<dbReference type="SMART" id="SM00014">
    <property type="entry name" value="acidPPc"/>
    <property type="match status" value="1"/>
</dbReference>
<accession>A0A2B0LSS9</accession>
<reference evidence="3 4" key="1">
    <citation type="submission" date="2017-09" db="EMBL/GenBank/DDBJ databases">
        <title>Large-scale bioinformatics analysis of Bacillus genomes uncovers conserved roles of natural products in bacterial physiology.</title>
        <authorList>
            <consortium name="Agbiome Team Llc"/>
            <person name="Bleich R.M."/>
            <person name="Grubbs K.J."/>
            <person name="Santa Maria K.C."/>
            <person name="Allen S.E."/>
            <person name="Farag S."/>
            <person name="Shank E.A."/>
            <person name="Bowers A."/>
        </authorList>
    </citation>
    <scope>NUCLEOTIDE SEQUENCE [LARGE SCALE GENOMIC DNA]</scope>
    <source>
        <strain evidence="3 4">AFS083043</strain>
    </source>
</reference>
<feature type="transmembrane region" description="Helical" evidence="1">
    <location>
        <begin position="55"/>
        <end position="78"/>
    </location>
</feature>
<feature type="transmembrane region" description="Helical" evidence="1">
    <location>
        <begin position="121"/>
        <end position="144"/>
    </location>
</feature>
<proteinExistence type="predicted"/>
<dbReference type="InterPro" id="IPR036938">
    <property type="entry name" value="PAP2/HPO_sf"/>
</dbReference>
<dbReference type="Gene3D" id="1.20.144.10">
    <property type="entry name" value="Phosphatidic acid phosphatase type 2/haloperoxidase"/>
    <property type="match status" value="2"/>
</dbReference>
<keyword evidence="1" id="KW-1133">Transmembrane helix</keyword>
<dbReference type="AlphaFoldDB" id="A0A2B0LSS9"/>
<dbReference type="PANTHER" id="PTHR14969:SF13">
    <property type="entry name" value="AT30094P"/>
    <property type="match status" value="1"/>
</dbReference>
<organism evidence="3 4">
    <name type="scientific">Bacillus cereus</name>
    <dbReference type="NCBI Taxonomy" id="1396"/>
    <lineage>
        <taxon>Bacteria</taxon>
        <taxon>Bacillati</taxon>
        <taxon>Bacillota</taxon>
        <taxon>Bacilli</taxon>
        <taxon>Bacillales</taxon>
        <taxon>Bacillaceae</taxon>
        <taxon>Bacillus</taxon>
        <taxon>Bacillus cereus group</taxon>
    </lineage>
</organism>
<evidence type="ECO:0000259" key="2">
    <source>
        <dbReference type="SMART" id="SM00014"/>
    </source>
</evidence>
<evidence type="ECO:0000313" key="4">
    <source>
        <dbReference type="Proteomes" id="UP000242656"/>
    </source>
</evidence>
<sequence>MKQKLHRYEIACIILLFAAFALVAWRVQVDGVTTIDSYVKSLVRSLQTESSLKFFSYFTKLGSAIGIVTILIISLLIFFKKRYYVAMVVYPTAILITHLVNKGVKEIVKRDRPSLNEALDALGYSFPSGHAMLSIITYGFLAYIIASNVKNRAGKIMITLIMAMQILLIGLSRIILSVHYPTDILAGYCLSGILLIMAIYFHRLLSERFGENQER</sequence>
<dbReference type="PANTHER" id="PTHR14969">
    <property type="entry name" value="SPHINGOSINE-1-PHOSPHATE PHOSPHOHYDROLASE"/>
    <property type="match status" value="1"/>
</dbReference>
<evidence type="ECO:0000256" key="1">
    <source>
        <dbReference type="SAM" id="Phobius"/>
    </source>
</evidence>
<keyword evidence="1" id="KW-0812">Transmembrane</keyword>
<name>A0A2B0LSS9_BACCE</name>
<feature type="transmembrane region" description="Helical" evidence="1">
    <location>
        <begin position="156"/>
        <end position="178"/>
    </location>
</feature>
<dbReference type="CDD" id="cd03392">
    <property type="entry name" value="PAP2_like_2"/>
    <property type="match status" value="1"/>
</dbReference>
<dbReference type="EMBL" id="NUWN01000092">
    <property type="protein sequence ID" value="PFK31779.1"/>
    <property type="molecule type" value="Genomic_DNA"/>
</dbReference>
<gene>
    <name evidence="3" type="ORF">COI93_20510</name>
</gene>